<dbReference type="Pfam" id="PF13274">
    <property type="entry name" value="SocA_Panacea"/>
    <property type="match status" value="1"/>
</dbReference>
<name>A0ABQ1U1Q9_9GAMM</name>
<keyword evidence="3" id="KW-1185">Reference proteome</keyword>
<comment type="caution">
    <text evidence="2">The sequence shown here is derived from an EMBL/GenBank/DDBJ whole genome shotgun (WGS) entry which is preliminary data.</text>
</comment>
<evidence type="ECO:0000313" key="3">
    <source>
        <dbReference type="Proteomes" id="UP000638462"/>
    </source>
</evidence>
<reference evidence="3" key="1">
    <citation type="journal article" date="2019" name="Int. J. Syst. Evol. Microbiol.">
        <title>The Global Catalogue of Microorganisms (GCM) 10K type strain sequencing project: providing services to taxonomists for standard genome sequencing and annotation.</title>
        <authorList>
            <consortium name="The Broad Institute Genomics Platform"/>
            <consortium name="The Broad Institute Genome Sequencing Center for Infectious Disease"/>
            <person name="Wu L."/>
            <person name="Ma J."/>
        </authorList>
    </citation>
    <scope>NUCLEOTIDE SEQUENCE [LARGE SCALE GENOMIC DNA]</scope>
    <source>
        <strain evidence="3">CGMCC 1.15394</strain>
    </source>
</reference>
<feature type="domain" description="Antitoxin SocA-like Panacea" evidence="1">
    <location>
        <begin position="31"/>
        <end position="136"/>
    </location>
</feature>
<proteinExistence type="predicted"/>
<evidence type="ECO:0000313" key="2">
    <source>
        <dbReference type="EMBL" id="GGF07421.1"/>
    </source>
</evidence>
<dbReference type="EMBL" id="BMIT01000017">
    <property type="protein sequence ID" value="GGF07421.1"/>
    <property type="molecule type" value="Genomic_DNA"/>
</dbReference>
<organism evidence="2 3">
    <name type="scientific">Pseudoalteromonas gelatinilytica</name>
    <dbReference type="NCBI Taxonomy" id="1703256"/>
    <lineage>
        <taxon>Bacteria</taxon>
        <taxon>Pseudomonadati</taxon>
        <taxon>Pseudomonadota</taxon>
        <taxon>Gammaproteobacteria</taxon>
        <taxon>Alteromonadales</taxon>
        <taxon>Pseudoalteromonadaceae</taxon>
        <taxon>Pseudoalteromonas</taxon>
    </lineage>
</organism>
<sequence length="168" mass="18934">MNKENISRILEAFAYIAERAPAQKKNMYNVLKVFYLADKLHMERYGRFIFEESYSAMAKGPVPSTAYDLIKAIKSGKELPFSIESPVTLGSNHIVTAQRQADEDLFSGSDLLCMDEVIQLSENEDLGDLSHDDAWKSTGLNSFMPIEAILSTLQNSEALLELHHNRHP</sequence>
<gene>
    <name evidence="2" type="ORF">GCM10008027_35400</name>
</gene>
<protein>
    <recommendedName>
        <fullName evidence="1">Antitoxin SocA-like Panacea domain-containing protein</fullName>
    </recommendedName>
</protein>
<evidence type="ECO:0000259" key="1">
    <source>
        <dbReference type="Pfam" id="PF13274"/>
    </source>
</evidence>
<dbReference type="RefSeq" id="WP_229677653.1">
    <property type="nucleotide sequence ID" value="NZ_BMIT01000017.1"/>
</dbReference>
<dbReference type="InterPro" id="IPR025272">
    <property type="entry name" value="SocA_Panacea"/>
</dbReference>
<accession>A0ABQ1U1Q9</accession>
<dbReference type="Proteomes" id="UP000638462">
    <property type="component" value="Unassembled WGS sequence"/>
</dbReference>